<feature type="region of interest" description="Disordered" evidence="1">
    <location>
        <begin position="42"/>
        <end position="63"/>
    </location>
</feature>
<reference evidence="2" key="1">
    <citation type="submission" date="2023-08" db="EMBL/GenBank/DDBJ databases">
        <authorList>
            <person name="Alioto T."/>
            <person name="Alioto T."/>
            <person name="Gomez Garrido J."/>
        </authorList>
    </citation>
    <scope>NUCLEOTIDE SEQUENCE</scope>
</reference>
<gene>
    <name evidence="2" type="ORF">OCTVUL_1B016639</name>
</gene>
<keyword evidence="3" id="KW-1185">Reference proteome</keyword>
<evidence type="ECO:0000313" key="3">
    <source>
        <dbReference type="Proteomes" id="UP001162480"/>
    </source>
</evidence>
<name>A0AA36B8J8_OCTVU</name>
<dbReference type="Proteomes" id="UP001162480">
    <property type="component" value="Chromosome 10"/>
</dbReference>
<evidence type="ECO:0000256" key="1">
    <source>
        <dbReference type="SAM" id="MobiDB-lite"/>
    </source>
</evidence>
<accession>A0AA36B8J8</accession>
<sequence length="195" mass="21504">MVVHMNGASQLVSSNLTTSTKVKKSVGRRHAKIYTPKKLNSANRTAKFSRSLHKYPKSSNTENDDYVAEKVNIDKSLNNFNENAICECHYCKQLEYDQSNTEMLGTPSLPPTSVSANDSSSGSMFVTGDQPPLTNVNNNSTSLSVPVSMTSRISINPHIWIPYLERANSLVNFNVGVSQDECGRDLPFSDLATLR</sequence>
<protein>
    <submittedName>
        <fullName evidence="2">Uncharacterized protein</fullName>
    </submittedName>
</protein>
<organism evidence="2 3">
    <name type="scientific">Octopus vulgaris</name>
    <name type="common">Common octopus</name>
    <dbReference type="NCBI Taxonomy" id="6645"/>
    <lineage>
        <taxon>Eukaryota</taxon>
        <taxon>Metazoa</taxon>
        <taxon>Spiralia</taxon>
        <taxon>Lophotrochozoa</taxon>
        <taxon>Mollusca</taxon>
        <taxon>Cephalopoda</taxon>
        <taxon>Coleoidea</taxon>
        <taxon>Octopodiformes</taxon>
        <taxon>Octopoda</taxon>
        <taxon>Incirrata</taxon>
        <taxon>Octopodidae</taxon>
        <taxon>Octopus</taxon>
    </lineage>
</organism>
<proteinExistence type="predicted"/>
<evidence type="ECO:0000313" key="2">
    <source>
        <dbReference type="EMBL" id="CAI9729564.1"/>
    </source>
</evidence>
<dbReference type="EMBL" id="OX597823">
    <property type="protein sequence ID" value="CAI9729564.1"/>
    <property type="molecule type" value="Genomic_DNA"/>
</dbReference>
<dbReference type="AlphaFoldDB" id="A0AA36B8J8"/>